<organism evidence="1">
    <name type="scientific">bioreactor metagenome</name>
    <dbReference type="NCBI Taxonomy" id="1076179"/>
    <lineage>
        <taxon>unclassified sequences</taxon>
        <taxon>metagenomes</taxon>
        <taxon>ecological metagenomes</taxon>
    </lineage>
</organism>
<name>A0A645AY87_9ZZZZ</name>
<evidence type="ECO:0000313" key="1">
    <source>
        <dbReference type="EMBL" id="MPM57281.1"/>
    </source>
</evidence>
<proteinExistence type="predicted"/>
<dbReference type="AlphaFoldDB" id="A0A645AY87"/>
<accession>A0A645AY87</accession>
<dbReference type="EMBL" id="VSSQ01016188">
    <property type="protein sequence ID" value="MPM57281.1"/>
    <property type="molecule type" value="Genomic_DNA"/>
</dbReference>
<protein>
    <submittedName>
        <fullName evidence="1">Uncharacterized protein</fullName>
    </submittedName>
</protein>
<comment type="caution">
    <text evidence="1">The sequence shown here is derived from an EMBL/GenBank/DDBJ whole genome shotgun (WGS) entry which is preliminary data.</text>
</comment>
<sequence>MCDGTVLASPILFELHVLCATNLIKAEPAMPLIFIQNQITDIKSGNNLIRIGLIHRNTRKCRHNKRHNIKTHRSRMQRHA</sequence>
<gene>
    <name evidence="1" type="ORF">SDC9_104103</name>
</gene>
<reference evidence="1" key="1">
    <citation type="submission" date="2019-08" db="EMBL/GenBank/DDBJ databases">
        <authorList>
            <person name="Kucharzyk K."/>
            <person name="Murdoch R.W."/>
            <person name="Higgins S."/>
            <person name="Loffler F."/>
        </authorList>
    </citation>
    <scope>NUCLEOTIDE SEQUENCE</scope>
</reference>